<evidence type="ECO:0000313" key="4">
    <source>
        <dbReference type="Proteomes" id="UP001230220"/>
    </source>
</evidence>
<dbReference type="PANTHER" id="PTHR46889">
    <property type="entry name" value="TRANSPOSASE INSF FOR INSERTION SEQUENCE IS3B-RELATED"/>
    <property type="match status" value="1"/>
</dbReference>
<dbReference type="InterPro" id="IPR025948">
    <property type="entry name" value="HTH-like_dom"/>
</dbReference>
<evidence type="ECO:0000313" key="3">
    <source>
        <dbReference type="EMBL" id="MDQ0361583.1"/>
    </source>
</evidence>
<dbReference type="Proteomes" id="UP001230220">
    <property type="component" value="Unassembled WGS sequence"/>
</dbReference>
<dbReference type="EMBL" id="JAUSUR010000004">
    <property type="protein sequence ID" value="MDQ0361583.1"/>
    <property type="molecule type" value="Genomic_DNA"/>
</dbReference>
<evidence type="ECO:0000259" key="2">
    <source>
        <dbReference type="PROSITE" id="PS50994"/>
    </source>
</evidence>
<organism evidence="3 4">
    <name type="scientific">Breznakia pachnodae</name>
    <dbReference type="NCBI Taxonomy" id="265178"/>
    <lineage>
        <taxon>Bacteria</taxon>
        <taxon>Bacillati</taxon>
        <taxon>Bacillota</taxon>
        <taxon>Erysipelotrichia</taxon>
        <taxon>Erysipelotrichales</taxon>
        <taxon>Erysipelotrichaceae</taxon>
        <taxon>Breznakia</taxon>
    </lineage>
</organism>
<sequence>MIRENAYRYAISAMCKRLNISRSSYYAHKETQVKVDELNDMVVKIFHENQSVYGARKIRAVLLREGICTSRRRIARIMRQNGLISAYTKKPYKPTKSLVNTASTQNLINREFDEREKREVIVSDLTYVRVNHKWNYICVLLDLHNRELIGYSCGEHKDALLVMKAFENVKGSLRDIQFFHSDRGSEFDNYLIDELIKNNHIIRSLSNRGCPYDNAVAEAHFKIIKTEFVKRRSFASLDELRLEFAAYVHWFNNIRLHSSLGYKSPKEFSVSLL</sequence>
<dbReference type="Pfam" id="PF13683">
    <property type="entry name" value="rve_3"/>
    <property type="match status" value="1"/>
</dbReference>
<name>A0ABU0E4G8_9FIRM</name>
<evidence type="ECO:0000256" key="1">
    <source>
        <dbReference type="ARBA" id="ARBA00002286"/>
    </source>
</evidence>
<dbReference type="Pfam" id="PF13276">
    <property type="entry name" value="HTH_21"/>
    <property type="match status" value="1"/>
</dbReference>
<comment type="function">
    <text evidence="1">Involved in the transposition of the insertion sequence.</text>
</comment>
<gene>
    <name evidence="3" type="ORF">J2S15_002333</name>
</gene>
<dbReference type="PANTHER" id="PTHR46889:SF4">
    <property type="entry name" value="TRANSPOSASE INSO FOR INSERTION SEQUENCE ELEMENT IS911B-RELATED"/>
    <property type="match status" value="1"/>
</dbReference>
<dbReference type="InterPro" id="IPR048020">
    <property type="entry name" value="Transpos_IS3"/>
</dbReference>
<comment type="caution">
    <text evidence="3">The sequence shown here is derived from an EMBL/GenBank/DDBJ whole genome shotgun (WGS) entry which is preliminary data.</text>
</comment>
<dbReference type="InterPro" id="IPR012337">
    <property type="entry name" value="RNaseH-like_sf"/>
</dbReference>
<reference evidence="3 4" key="1">
    <citation type="submission" date="2023-07" db="EMBL/GenBank/DDBJ databases">
        <title>Genomic Encyclopedia of Type Strains, Phase IV (KMG-IV): sequencing the most valuable type-strain genomes for metagenomic binning, comparative biology and taxonomic classification.</title>
        <authorList>
            <person name="Goeker M."/>
        </authorList>
    </citation>
    <scope>NUCLEOTIDE SEQUENCE [LARGE SCALE GENOMIC DNA]</scope>
    <source>
        <strain evidence="3 4">DSM 16784</strain>
    </source>
</reference>
<dbReference type="NCBIfam" id="NF033516">
    <property type="entry name" value="transpos_IS3"/>
    <property type="match status" value="1"/>
</dbReference>
<dbReference type="SUPFAM" id="SSF53098">
    <property type="entry name" value="Ribonuclease H-like"/>
    <property type="match status" value="1"/>
</dbReference>
<dbReference type="Gene3D" id="3.30.420.10">
    <property type="entry name" value="Ribonuclease H-like superfamily/Ribonuclease H"/>
    <property type="match status" value="1"/>
</dbReference>
<accession>A0ABU0E4G8</accession>
<dbReference type="InterPro" id="IPR001584">
    <property type="entry name" value="Integrase_cat-core"/>
</dbReference>
<dbReference type="InterPro" id="IPR036397">
    <property type="entry name" value="RNaseH_sf"/>
</dbReference>
<dbReference type="PROSITE" id="PS50994">
    <property type="entry name" value="INTEGRASE"/>
    <property type="match status" value="1"/>
</dbReference>
<feature type="domain" description="Integrase catalytic" evidence="2">
    <location>
        <begin position="112"/>
        <end position="273"/>
    </location>
</feature>
<dbReference type="InterPro" id="IPR050900">
    <property type="entry name" value="Transposase_IS3/IS150/IS904"/>
</dbReference>
<keyword evidence="4" id="KW-1185">Reference proteome</keyword>
<proteinExistence type="predicted"/>
<protein>
    <submittedName>
        <fullName evidence="3">Transposase InsO family protein</fullName>
    </submittedName>
</protein>